<protein>
    <recommendedName>
        <fullName evidence="3">DUF659 domain-containing protein</fullName>
    </recommendedName>
</protein>
<comment type="caution">
    <text evidence="1">The sequence shown here is derived from an EMBL/GenBank/DDBJ whole genome shotgun (WGS) entry which is preliminary data.</text>
</comment>
<evidence type="ECO:0000313" key="2">
    <source>
        <dbReference type="Proteomes" id="UP000289738"/>
    </source>
</evidence>
<reference evidence="1 2" key="1">
    <citation type="submission" date="2019-01" db="EMBL/GenBank/DDBJ databases">
        <title>Sequencing of cultivated peanut Arachis hypogaea provides insights into genome evolution and oil improvement.</title>
        <authorList>
            <person name="Chen X."/>
        </authorList>
    </citation>
    <scope>NUCLEOTIDE SEQUENCE [LARGE SCALE GENOMIC DNA]</scope>
    <source>
        <strain evidence="2">cv. Fuhuasheng</strain>
        <tissue evidence="1">Leaves</tissue>
    </source>
</reference>
<dbReference type="Proteomes" id="UP000289738">
    <property type="component" value="Chromosome A03"/>
</dbReference>
<name>A0A445DUD2_ARAHY</name>
<accession>A0A445DUD2</accession>
<dbReference type="EMBL" id="SDMP01000003">
    <property type="protein sequence ID" value="RYR66727.1"/>
    <property type="molecule type" value="Genomic_DNA"/>
</dbReference>
<gene>
    <name evidence="1" type="ORF">Ahy_A03g012789</name>
</gene>
<proteinExistence type="predicted"/>
<keyword evidence="2" id="KW-1185">Reference proteome</keyword>
<dbReference type="AlphaFoldDB" id="A0A445DUD2"/>
<evidence type="ECO:0008006" key="3">
    <source>
        <dbReference type="Google" id="ProtNLM"/>
    </source>
</evidence>
<sequence>MRHQFDQNFEDLRSKKRKTQEQYVESYNACDKFEREFDEIESTPGAQPTIKSVLQSKEIMQKCDITIAKWIVDASVSFNAVNSSYYQPMIDVILSMVVGYIGSNYARVLGYLLSKLVKDVRKMIEGYSKIFKQTRCTIMADG</sequence>
<evidence type="ECO:0000313" key="1">
    <source>
        <dbReference type="EMBL" id="RYR66727.1"/>
    </source>
</evidence>
<organism evidence="1 2">
    <name type="scientific">Arachis hypogaea</name>
    <name type="common">Peanut</name>
    <dbReference type="NCBI Taxonomy" id="3818"/>
    <lineage>
        <taxon>Eukaryota</taxon>
        <taxon>Viridiplantae</taxon>
        <taxon>Streptophyta</taxon>
        <taxon>Embryophyta</taxon>
        <taxon>Tracheophyta</taxon>
        <taxon>Spermatophyta</taxon>
        <taxon>Magnoliopsida</taxon>
        <taxon>eudicotyledons</taxon>
        <taxon>Gunneridae</taxon>
        <taxon>Pentapetalae</taxon>
        <taxon>rosids</taxon>
        <taxon>fabids</taxon>
        <taxon>Fabales</taxon>
        <taxon>Fabaceae</taxon>
        <taxon>Papilionoideae</taxon>
        <taxon>50 kb inversion clade</taxon>
        <taxon>dalbergioids sensu lato</taxon>
        <taxon>Dalbergieae</taxon>
        <taxon>Pterocarpus clade</taxon>
        <taxon>Arachis</taxon>
    </lineage>
</organism>